<dbReference type="AlphaFoldDB" id="A0A834RB17"/>
<dbReference type="EMBL" id="WVUK01000056">
    <property type="protein sequence ID" value="KAF7493218.1"/>
    <property type="molecule type" value="Genomic_DNA"/>
</dbReference>
<dbReference type="GO" id="GO:0044218">
    <property type="term" value="C:other organism cell membrane"/>
    <property type="evidence" value="ECO:0007669"/>
    <property type="project" value="UniProtKB-KW"/>
</dbReference>
<dbReference type="PANTHER" id="PTHR24153">
    <property type="entry name" value="ESPIN"/>
    <property type="match status" value="1"/>
</dbReference>
<dbReference type="PRINTS" id="PR01415">
    <property type="entry name" value="ANKYRIN"/>
</dbReference>
<dbReference type="InterPro" id="IPR036770">
    <property type="entry name" value="Ankyrin_rpt-contain_sf"/>
</dbReference>
<protein>
    <submittedName>
        <fullName evidence="12">Espin</fullName>
    </submittedName>
</protein>
<dbReference type="GO" id="GO:0007605">
    <property type="term" value="P:sensory perception of sound"/>
    <property type="evidence" value="ECO:0007669"/>
    <property type="project" value="UniProtKB-KW"/>
</dbReference>
<gene>
    <name evidence="12" type="ORF">SSS_8720</name>
</gene>
<dbReference type="InterPro" id="IPR002110">
    <property type="entry name" value="Ankyrin_rpt"/>
</dbReference>
<sequence length="535" mass="59816">MTTDDQCYEKISLASSSASSSSSSSFACTNSSCDVPKESFRLESKKHRDDSQNKSNNEIDHLGRGSRISTIISSSSTLSTSSSSSTSMSESSTTEVQCEKNLLEIVALNKALIAIQECNLEELKTMQNVLKKSEKIDEDFTVTLLHFAVRNGTIEILDFLIDKCGLNPMLRWRCNGFLPGHQASSLGKLETLQWLLKATKTNLNDRDNYGHTFLHIAARNRHYPVVRWLVIEAKMSPTIKNKLGAIALHYAAAKGCLQCCKILINSCPEISANAQMDNNVTPVYLAAQEGHLNCLKFLVLEAGGSLMVRANDGMTPLHAASQMGQLDCTKWMIEEQKINPNIQDDDGATPLHFAASRGHLETLRYLLENEAYLSYDKFGRSPLNDAADNEQVECLKLLISYGHQTSSSSRLQSTVYSLHHKTLPPIASSINHSDNNNCSPKLIKQLKSKSSKSICSDLNRSSCDQYQSYHHHHPQQNSSPSHNNHLHHHHHHNHFQHINSNSNFKYRNNQQAICVEWRIIINPKISITILIITII</sequence>
<dbReference type="InterPro" id="IPR052420">
    <property type="entry name" value="Espin/Espin-like"/>
</dbReference>
<reference evidence="12" key="2">
    <citation type="submission" date="2020-01" db="EMBL/GenBank/DDBJ databases">
        <authorList>
            <person name="Korhonen P.K.K."/>
            <person name="Guangxu M.G."/>
            <person name="Wang T.W."/>
            <person name="Stroehlein A.J.S."/>
            <person name="Young N.D."/>
            <person name="Ang C.-S.A."/>
            <person name="Fernando D.W.F."/>
            <person name="Lu H.L."/>
            <person name="Taylor S.T."/>
            <person name="Ehtesham M.E.M."/>
            <person name="Najaraj S.H.N."/>
            <person name="Harsha G.H.G."/>
            <person name="Madugundu A.M."/>
            <person name="Renuse S.R."/>
            <person name="Holt D.H."/>
            <person name="Pandey A.P."/>
            <person name="Papenfuss A.P."/>
            <person name="Gasser R.B.G."/>
            <person name="Fischer K.F."/>
        </authorList>
    </citation>
    <scope>NUCLEOTIDE SEQUENCE</scope>
    <source>
        <strain evidence="12">SSS_KF_BRIS2020</strain>
    </source>
</reference>
<dbReference type="Proteomes" id="UP000070412">
    <property type="component" value="Unassembled WGS sequence"/>
</dbReference>
<keyword evidence="7" id="KW-0528">Neurotoxin</keyword>
<feature type="region of interest" description="Disordered" evidence="11">
    <location>
        <begin position="14"/>
        <end position="33"/>
    </location>
</feature>
<keyword evidence="4" id="KW-1052">Target cell membrane</keyword>
<dbReference type="SMART" id="SM00248">
    <property type="entry name" value="ANK"/>
    <property type="match status" value="8"/>
</dbReference>
<dbReference type="PROSITE" id="PS50297">
    <property type="entry name" value="ANK_REP_REGION"/>
    <property type="match status" value="2"/>
</dbReference>
<dbReference type="GO" id="GO:0051015">
    <property type="term" value="F:actin filament binding"/>
    <property type="evidence" value="ECO:0007669"/>
    <property type="project" value="TreeGrafter"/>
</dbReference>
<keyword evidence="7" id="KW-0638">Presynaptic neurotoxin</keyword>
<feature type="repeat" description="ANK" evidence="10">
    <location>
        <begin position="346"/>
        <end position="378"/>
    </location>
</feature>
<accession>A0A834RB17</accession>
<evidence type="ECO:0000256" key="11">
    <source>
        <dbReference type="SAM" id="MobiDB-lite"/>
    </source>
</evidence>
<evidence type="ECO:0000256" key="2">
    <source>
        <dbReference type="ARBA" id="ARBA00004645"/>
    </source>
</evidence>
<dbReference type="Gene3D" id="1.25.40.20">
    <property type="entry name" value="Ankyrin repeat-containing domain"/>
    <property type="match status" value="2"/>
</dbReference>
<evidence type="ECO:0000256" key="7">
    <source>
        <dbReference type="ARBA" id="ARBA00023028"/>
    </source>
</evidence>
<dbReference type="PANTHER" id="PTHR24153:SF8">
    <property type="entry name" value="FORKED, ISOFORM F"/>
    <property type="match status" value="1"/>
</dbReference>
<dbReference type="EnsemblMetazoa" id="SSS_8720s_mrna">
    <property type="protein sequence ID" value="KAF7493218.1"/>
    <property type="gene ID" value="SSS_8720"/>
</dbReference>
<evidence type="ECO:0000256" key="1">
    <source>
        <dbReference type="ARBA" id="ARBA00004175"/>
    </source>
</evidence>
<evidence type="ECO:0000256" key="4">
    <source>
        <dbReference type="ARBA" id="ARBA00022537"/>
    </source>
</evidence>
<keyword evidence="9" id="KW-0472">Membrane</keyword>
<dbReference type="Pfam" id="PF12796">
    <property type="entry name" value="Ank_2"/>
    <property type="match status" value="2"/>
</dbReference>
<feature type="repeat" description="ANK" evidence="10">
    <location>
        <begin position="378"/>
        <end position="410"/>
    </location>
</feature>
<evidence type="ECO:0000313" key="13">
    <source>
        <dbReference type="EnsemblMetazoa" id="KAF7493218.1"/>
    </source>
</evidence>
<name>A0A834RB17_SARSC</name>
<dbReference type="PROSITE" id="PS50088">
    <property type="entry name" value="ANK_REPEAT"/>
    <property type="match status" value="3"/>
</dbReference>
<evidence type="ECO:0000256" key="8">
    <source>
        <dbReference type="ARBA" id="ARBA00023043"/>
    </source>
</evidence>
<organism evidence="12">
    <name type="scientific">Sarcoptes scabiei</name>
    <name type="common">Itch mite</name>
    <name type="synonym">Acarus scabiei</name>
    <dbReference type="NCBI Taxonomy" id="52283"/>
    <lineage>
        <taxon>Eukaryota</taxon>
        <taxon>Metazoa</taxon>
        <taxon>Ecdysozoa</taxon>
        <taxon>Arthropoda</taxon>
        <taxon>Chelicerata</taxon>
        <taxon>Arachnida</taxon>
        <taxon>Acari</taxon>
        <taxon>Acariformes</taxon>
        <taxon>Sarcoptiformes</taxon>
        <taxon>Astigmata</taxon>
        <taxon>Psoroptidia</taxon>
        <taxon>Sarcoptoidea</taxon>
        <taxon>Sarcoptidae</taxon>
        <taxon>Sarcoptinae</taxon>
        <taxon>Sarcoptes</taxon>
    </lineage>
</organism>
<keyword evidence="9" id="KW-1053">Target membrane</keyword>
<proteinExistence type="predicted"/>
<feature type="region of interest" description="Disordered" evidence="11">
    <location>
        <begin position="40"/>
        <end position="61"/>
    </location>
</feature>
<keyword evidence="14" id="KW-1185">Reference proteome</keyword>
<feature type="region of interest" description="Disordered" evidence="11">
    <location>
        <begin position="466"/>
        <end position="495"/>
    </location>
</feature>
<keyword evidence="8 10" id="KW-0040">ANK repeat</keyword>
<feature type="repeat" description="ANK" evidence="10">
    <location>
        <begin position="312"/>
        <end position="345"/>
    </location>
</feature>
<evidence type="ECO:0000256" key="5">
    <source>
        <dbReference type="ARBA" id="ARBA00022737"/>
    </source>
</evidence>
<evidence type="ECO:0000256" key="10">
    <source>
        <dbReference type="PROSITE-ProRule" id="PRU00023"/>
    </source>
</evidence>
<evidence type="ECO:0000313" key="14">
    <source>
        <dbReference type="Proteomes" id="UP000070412"/>
    </source>
</evidence>
<feature type="compositionally biased region" description="Basic residues" evidence="11">
    <location>
        <begin position="484"/>
        <end position="495"/>
    </location>
</feature>
<reference evidence="14" key="1">
    <citation type="journal article" date="2020" name="PLoS Negl. Trop. Dis.">
        <title>High-quality nuclear genome for Sarcoptes scabiei-A critical resource for a neglected parasite.</title>
        <authorList>
            <person name="Korhonen P.K."/>
            <person name="Gasser R.B."/>
            <person name="Ma G."/>
            <person name="Wang T."/>
            <person name="Stroehlein A.J."/>
            <person name="Young N.D."/>
            <person name="Ang C.S."/>
            <person name="Fernando D.D."/>
            <person name="Lu H.C."/>
            <person name="Taylor S."/>
            <person name="Reynolds S.L."/>
            <person name="Mofiz E."/>
            <person name="Najaraj S.H."/>
            <person name="Gowda H."/>
            <person name="Madugundu A."/>
            <person name="Renuse S."/>
            <person name="Holt D."/>
            <person name="Pandey A."/>
            <person name="Papenfuss A.T."/>
            <person name="Fischer K."/>
        </authorList>
    </citation>
    <scope>NUCLEOTIDE SEQUENCE [LARGE SCALE GENOMIC DNA]</scope>
</reference>
<keyword evidence="6" id="KW-1009">Hearing</keyword>
<evidence type="ECO:0000256" key="9">
    <source>
        <dbReference type="ARBA" id="ARBA00023298"/>
    </source>
</evidence>
<evidence type="ECO:0000256" key="3">
    <source>
        <dbReference type="ARBA" id="ARBA00022483"/>
    </source>
</evidence>
<dbReference type="GO" id="GO:0006887">
    <property type="term" value="P:exocytosis"/>
    <property type="evidence" value="ECO:0007669"/>
    <property type="project" value="UniProtKB-KW"/>
</dbReference>
<feature type="compositionally biased region" description="Low complexity" evidence="11">
    <location>
        <begin position="14"/>
        <end position="32"/>
    </location>
</feature>
<keyword evidence="3" id="KW-0268">Exocytosis</keyword>
<dbReference type="GO" id="GO:0005737">
    <property type="term" value="C:cytoplasm"/>
    <property type="evidence" value="ECO:0007669"/>
    <property type="project" value="TreeGrafter"/>
</dbReference>
<comment type="subcellular location">
    <subcellularLocation>
        <location evidence="2">Cell projection</location>
        <location evidence="2">Stereocilium</location>
    </subcellularLocation>
    <subcellularLocation>
        <location evidence="1">Target cell membrane</location>
    </subcellularLocation>
</comment>
<keyword evidence="7" id="KW-0800">Toxin</keyword>
<feature type="region of interest" description="Disordered" evidence="11">
    <location>
        <begin position="73"/>
        <end position="92"/>
    </location>
</feature>
<dbReference type="Pfam" id="PF00023">
    <property type="entry name" value="Ank"/>
    <property type="match status" value="1"/>
</dbReference>
<evidence type="ECO:0000313" key="12">
    <source>
        <dbReference type="EMBL" id="KAF7493218.1"/>
    </source>
</evidence>
<keyword evidence="5" id="KW-0677">Repeat</keyword>
<dbReference type="GO" id="GO:0051017">
    <property type="term" value="P:actin filament bundle assembly"/>
    <property type="evidence" value="ECO:0007669"/>
    <property type="project" value="TreeGrafter"/>
</dbReference>
<dbReference type="GO" id="GO:0044231">
    <property type="term" value="C:host cell presynaptic membrane"/>
    <property type="evidence" value="ECO:0007669"/>
    <property type="project" value="UniProtKB-KW"/>
</dbReference>
<dbReference type="GO" id="GO:0032420">
    <property type="term" value="C:stereocilium"/>
    <property type="evidence" value="ECO:0007669"/>
    <property type="project" value="UniProtKB-SubCell"/>
</dbReference>
<dbReference type="SUPFAM" id="SSF48403">
    <property type="entry name" value="Ankyrin repeat"/>
    <property type="match status" value="1"/>
</dbReference>
<evidence type="ECO:0000256" key="6">
    <source>
        <dbReference type="ARBA" id="ARBA00022740"/>
    </source>
</evidence>
<dbReference type="OrthoDB" id="10261302at2759"/>
<reference evidence="13" key="3">
    <citation type="submission" date="2022-06" db="UniProtKB">
        <authorList>
            <consortium name="EnsemblMetazoa"/>
        </authorList>
    </citation>
    <scope>IDENTIFICATION</scope>
</reference>